<sequence length="483" mass="52390">MPDMKFRIEDTSPLLSFEGKWSEGSSLDPFLDKYSESAFMLTNTVDSAVSFTFYGTEVELFGAMRGNHGRFSARVDGAPAGTFDGRSEAKDGLFQRSLFKQSGLGASQHTVRLANVENGTFLDVDFVTWVTQIGENDKPSRMITVQQDDEEYFQYSGEWTVPTSSPMETFFGGSGRATGNPTASLKLTFEVRDNAALIPEIPLMGDAISLFGPVGPQSASKYGVRLNNGNMLHYSATRKSHWPQQMLYHASGLTGKQHTLEVVFLGNAGEELAVDFANICTNAKPKGGLSGAVVFGLAFTSAIALMSIIALILIGLQCRFGWFPWLGIVTTSNRSKRTRSKGQSRDRYHNILGPSRYPRAQGLPLDPGPISPFNFAPASASSISSPQDYAQEVEVTDQSPSSEFYARTHGASWGPNFGGQLAPNTMSTPYPRSARDITDLPQMSAIDDRRPSTTSSVIDNSWMLRNAGGDGVAGASWAADRKG</sequence>
<keyword evidence="2" id="KW-0812">Transmembrane</keyword>
<dbReference type="Proteomes" id="UP000521943">
    <property type="component" value="Unassembled WGS sequence"/>
</dbReference>
<evidence type="ECO:0008006" key="5">
    <source>
        <dbReference type="Google" id="ProtNLM"/>
    </source>
</evidence>
<feature type="region of interest" description="Disordered" evidence="1">
    <location>
        <begin position="334"/>
        <end position="353"/>
    </location>
</feature>
<name>A0A8H6ICS6_9AGAR</name>
<organism evidence="3 4">
    <name type="scientific">Ephemerocybe angulata</name>
    <dbReference type="NCBI Taxonomy" id="980116"/>
    <lineage>
        <taxon>Eukaryota</taxon>
        <taxon>Fungi</taxon>
        <taxon>Dikarya</taxon>
        <taxon>Basidiomycota</taxon>
        <taxon>Agaricomycotina</taxon>
        <taxon>Agaricomycetes</taxon>
        <taxon>Agaricomycetidae</taxon>
        <taxon>Agaricales</taxon>
        <taxon>Agaricineae</taxon>
        <taxon>Psathyrellaceae</taxon>
        <taxon>Ephemerocybe</taxon>
    </lineage>
</organism>
<proteinExistence type="predicted"/>
<feature type="transmembrane region" description="Helical" evidence="2">
    <location>
        <begin position="289"/>
        <end position="316"/>
    </location>
</feature>
<protein>
    <recommendedName>
        <fullName evidence="5">Transmembrane protein</fullName>
    </recommendedName>
</protein>
<keyword evidence="4" id="KW-1185">Reference proteome</keyword>
<evidence type="ECO:0000256" key="2">
    <source>
        <dbReference type="SAM" id="Phobius"/>
    </source>
</evidence>
<evidence type="ECO:0000313" key="3">
    <source>
        <dbReference type="EMBL" id="KAF6763166.1"/>
    </source>
</evidence>
<dbReference type="Gene3D" id="2.60.120.260">
    <property type="entry name" value="Galactose-binding domain-like"/>
    <property type="match status" value="2"/>
</dbReference>
<keyword evidence="2" id="KW-0472">Membrane</keyword>
<accession>A0A8H6ICS6</accession>
<dbReference type="OrthoDB" id="2576082at2759"/>
<dbReference type="AlphaFoldDB" id="A0A8H6ICS6"/>
<evidence type="ECO:0000313" key="4">
    <source>
        <dbReference type="Proteomes" id="UP000521943"/>
    </source>
</evidence>
<comment type="caution">
    <text evidence="3">The sequence shown here is derived from an EMBL/GenBank/DDBJ whole genome shotgun (WGS) entry which is preliminary data.</text>
</comment>
<keyword evidence="2" id="KW-1133">Transmembrane helix</keyword>
<evidence type="ECO:0000256" key="1">
    <source>
        <dbReference type="SAM" id="MobiDB-lite"/>
    </source>
</evidence>
<dbReference type="EMBL" id="JACGCI010000006">
    <property type="protein sequence ID" value="KAF6763166.1"/>
    <property type="molecule type" value="Genomic_DNA"/>
</dbReference>
<gene>
    <name evidence="3" type="ORF">DFP72DRAFT_1060344</name>
</gene>
<reference evidence="3 4" key="1">
    <citation type="submission" date="2020-07" db="EMBL/GenBank/DDBJ databases">
        <title>Comparative genomics of pyrophilous fungi reveals a link between fire events and developmental genes.</title>
        <authorList>
            <consortium name="DOE Joint Genome Institute"/>
            <person name="Steindorff A.S."/>
            <person name="Carver A."/>
            <person name="Calhoun S."/>
            <person name="Stillman K."/>
            <person name="Liu H."/>
            <person name="Lipzen A."/>
            <person name="Pangilinan J."/>
            <person name="Labutti K."/>
            <person name="Bruns T.D."/>
            <person name="Grigoriev I.V."/>
        </authorList>
    </citation>
    <scope>NUCLEOTIDE SEQUENCE [LARGE SCALE GENOMIC DNA]</scope>
    <source>
        <strain evidence="3 4">CBS 144469</strain>
    </source>
</reference>